<reference evidence="14" key="1">
    <citation type="journal article" date="2015" name="BMC Genomics">
        <title>Genomic and transcriptomic analysis of the endophytic fungus Pestalotiopsis fici reveals its lifestyle and high potential for synthesis of natural products.</title>
        <authorList>
            <person name="Wang X."/>
            <person name="Zhang X."/>
            <person name="Liu L."/>
            <person name="Xiang M."/>
            <person name="Wang W."/>
            <person name="Sun X."/>
            <person name="Che Y."/>
            <person name="Guo L."/>
            <person name="Liu G."/>
            <person name="Guo L."/>
            <person name="Wang C."/>
            <person name="Yin W.B."/>
            <person name="Stadler M."/>
            <person name="Zhang X."/>
            <person name="Liu X."/>
        </authorList>
    </citation>
    <scope>NUCLEOTIDE SEQUENCE [LARGE SCALE GENOMIC DNA]</scope>
    <source>
        <strain evidence="14">W106-1 / CGMCC3.15140</strain>
    </source>
</reference>
<dbReference type="GO" id="GO:0031965">
    <property type="term" value="C:nuclear membrane"/>
    <property type="evidence" value="ECO:0007669"/>
    <property type="project" value="UniProtKB-SubCell"/>
</dbReference>
<dbReference type="STRING" id="1229662.W3WYL2"/>
<feature type="compositionally biased region" description="Low complexity" evidence="11">
    <location>
        <begin position="46"/>
        <end position="60"/>
    </location>
</feature>
<feature type="transmembrane region" description="Helical" evidence="12">
    <location>
        <begin position="119"/>
        <end position="147"/>
    </location>
</feature>
<feature type="region of interest" description="Disordered" evidence="11">
    <location>
        <begin position="1"/>
        <end position="89"/>
    </location>
</feature>
<dbReference type="Proteomes" id="UP000030651">
    <property type="component" value="Unassembled WGS sequence"/>
</dbReference>
<accession>W3WYL2</accession>
<evidence type="ECO:0000256" key="11">
    <source>
        <dbReference type="SAM" id="MobiDB-lite"/>
    </source>
</evidence>
<evidence type="ECO:0000256" key="7">
    <source>
        <dbReference type="ARBA" id="ARBA00022824"/>
    </source>
</evidence>
<keyword evidence="7" id="KW-0256">Endoplasmic reticulum</keyword>
<name>W3WYL2_PESFW</name>
<dbReference type="PANTHER" id="PTHR12154">
    <property type="entry name" value="GLYCOSYL TRANSFERASE-RELATED"/>
    <property type="match status" value="1"/>
</dbReference>
<dbReference type="InParanoid" id="W3WYL2"/>
<keyword evidence="14" id="KW-1185">Reference proteome</keyword>
<dbReference type="RefSeq" id="XP_007835588.1">
    <property type="nucleotide sequence ID" value="XM_007837397.1"/>
</dbReference>
<evidence type="ECO:0000256" key="5">
    <source>
        <dbReference type="ARBA" id="ARBA00017467"/>
    </source>
</evidence>
<dbReference type="OrthoDB" id="17098at2759"/>
<feature type="transmembrane region" description="Helical" evidence="12">
    <location>
        <begin position="188"/>
        <end position="209"/>
    </location>
</feature>
<evidence type="ECO:0000256" key="1">
    <source>
        <dbReference type="ARBA" id="ARBA00004389"/>
    </source>
</evidence>
<comment type="similarity">
    <text evidence="3">Belongs to the ALG14 family.</text>
</comment>
<keyword evidence="8 12" id="KW-1133">Transmembrane helix</keyword>
<keyword evidence="9 12" id="KW-0472">Membrane</keyword>
<evidence type="ECO:0000256" key="6">
    <source>
        <dbReference type="ARBA" id="ARBA00022692"/>
    </source>
</evidence>
<organism evidence="13 14">
    <name type="scientific">Pestalotiopsis fici (strain W106-1 / CGMCC3.15140)</name>
    <dbReference type="NCBI Taxonomy" id="1229662"/>
    <lineage>
        <taxon>Eukaryota</taxon>
        <taxon>Fungi</taxon>
        <taxon>Dikarya</taxon>
        <taxon>Ascomycota</taxon>
        <taxon>Pezizomycotina</taxon>
        <taxon>Sordariomycetes</taxon>
        <taxon>Xylariomycetidae</taxon>
        <taxon>Amphisphaeriales</taxon>
        <taxon>Sporocadaceae</taxon>
        <taxon>Pestalotiopsis</taxon>
    </lineage>
</organism>
<evidence type="ECO:0000256" key="10">
    <source>
        <dbReference type="ARBA" id="ARBA00032062"/>
    </source>
</evidence>
<dbReference type="Gene3D" id="3.40.50.2000">
    <property type="entry name" value="Glycogen Phosphorylase B"/>
    <property type="match status" value="1"/>
</dbReference>
<keyword evidence="6 12" id="KW-0812">Transmembrane</keyword>
<evidence type="ECO:0000256" key="4">
    <source>
        <dbReference type="ARBA" id="ARBA00011335"/>
    </source>
</evidence>
<dbReference type="KEGG" id="pfy:PFICI_08816"/>
<proteinExistence type="inferred from homology"/>
<dbReference type="EMBL" id="KI912114">
    <property type="protein sequence ID" value="ETS78963.1"/>
    <property type="molecule type" value="Genomic_DNA"/>
</dbReference>
<dbReference type="HOGENOM" id="CLU_565123_0_0_1"/>
<evidence type="ECO:0000313" key="14">
    <source>
        <dbReference type="Proteomes" id="UP000030651"/>
    </source>
</evidence>
<dbReference type="eggNOG" id="KOG3339">
    <property type="taxonomic scope" value="Eukaryota"/>
</dbReference>
<evidence type="ECO:0000256" key="2">
    <source>
        <dbReference type="ARBA" id="ARBA00004590"/>
    </source>
</evidence>
<dbReference type="GO" id="GO:0006488">
    <property type="term" value="P:dolichol-linked oligosaccharide biosynthetic process"/>
    <property type="evidence" value="ECO:0007669"/>
    <property type="project" value="InterPro"/>
</dbReference>
<dbReference type="InterPro" id="IPR013969">
    <property type="entry name" value="Oligosacch_biosynth_Alg14"/>
</dbReference>
<gene>
    <name evidence="13" type="ORF">PFICI_08816</name>
</gene>
<comment type="subcellular location">
    <subcellularLocation>
        <location evidence="1">Endoplasmic reticulum membrane</location>
        <topology evidence="1">Single-pass membrane protein</topology>
    </subcellularLocation>
    <subcellularLocation>
        <location evidence="2">Nucleus membrane</location>
        <topology evidence="2">Single-pass membrane protein</topology>
    </subcellularLocation>
</comment>
<comment type="subunit">
    <text evidence="4">Heterodimer with ALG13 to form a functional enzyme.</text>
</comment>
<dbReference type="GeneID" id="19273829"/>
<dbReference type="Pfam" id="PF08660">
    <property type="entry name" value="Alg14"/>
    <property type="match status" value="1"/>
</dbReference>
<evidence type="ECO:0000256" key="12">
    <source>
        <dbReference type="SAM" id="Phobius"/>
    </source>
</evidence>
<evidence type="ECO:0000313" key="13">
    <source>
        <dbReference type="EMBL" id="ETS78963.1"/>
    </source>
</evidence>
<evidence type="ECO:0000256" key="3">
    <source>
        <dbReference type="ARBA" id="ARBA00009731"/>
    </source>
</evidence>
<dbReference type="GO" id="GO:0004577">
    <property type="term" value="F:N-acetylglucosaminyldiphosphodolichol N-acetylglucosaminyltransferase activity"/>
    <property type="evidence" value="ECO:0007669"/>
    <property type="project" value="TreeGrafter"/>
</dbReference>
<protein>
    <recommendedName>
        <fullName evidence="5">UDP-N-acetylglucosamine transferase subunit ALG14</fullName>
    </recommendedName>
    <alternativeName>
        <fullName evidence="10">Asparagine-linked glycosylation protein 14</fullName>
    </alternativeName>
</protein>
<dbReference type="GO" id="GO:0043541">
    <property type="term" value="C:UDP-N-acetylglucosamine transferase complex"/>
    <property type="evidence" value="ECO:0007669"/>
    <property type="project" value="TreeGrafter"/>
</dbReference>
<sequence length="483" mass="54537">MTDDMDLHPSNLPRASLAESSATSIDNAAFPRLRATSKLSSTHAASTHSPPTQQQQQQQPSPQPSPQSSPTSSGPQNKSEEKQAAMGPTEEAIASSVYHHADYFGPIVYSAGETILPPILLMLSAIFFFFADKVTMVVSSLLTIVFIQQYKLLKYQYLSYKQRREQDDDGPGYGAPFFLPVFLKAMHLFNLFLCAAIFFVLLACGAAAISPNLAYCLMVPPFVLSQCIYWPVHGYNLHRNITQYRPIDRADIRRSIQQATRRRWFYSHGDFFLIFAGSGGHTTEILSLMRLFEPFDKSFYRRYIITSGDERSSDMIKQFEEERAQRMGMVRQMPGVYEIVFVARARYVGQSWLTTPFTALWCIFDCYRILNMGRPHAMPGATVEYPQTIVCNGPGSSSMFVLVSHLMRMYGLMPANRGMTVFVESIARVCSLSLTGKIFYHLDLADAFVVQHRGVEDVYPGVFCEPMLVKRLYPPGVLPFGWR</sequence>
<dbReference type="AlphaFoldDB" id="W3WYL2"/>
<evidence type="ECO:0000256" key="8">
    <source>
        <dbReference type="ARBA" id="ARBA00022989"/>
    </source>
</evidence>
<evidence type="ECO:0000256" key="9">
    <source>
        <dbReference type="ARBA" id="ARBA00023136"/>
    </source>
</evidence>
<dbReference type="PANTHER" id="PTHR12154:SF4">
    <property type="entry name" value="UDP-N-ACETYLGLUCOSAMINE TRANSFERASE SUBUNIT ALG14 HOMOLOG"/>
    <property type="match status" value="1"/>
</dbReference>